<evidence type="ECO:0000256" key="5">
    <source>
        <dbReference type="ARBA" id="ARBA00023136"/>
    </source>
</evidence>
<accession>A0A2S5GV32</accession>
<evidence type="ECO:0000256" key="6">
    <source>
        <dbReference type="SAM" id="Phobius"/>
    </source>
</evidence>
<sequence length="691" mass="70923">MTQPVSVPANVTLPELTFRGILLGALITVIFTASNVFLGLKVGLTFSSAIPAAVISMSVLRLFKDANILENNMVQTQASAAGTLSSIIFILPALVMMGHWQGFPFWQTLGICAAGGMLGVMFTIPLRHVMVVQSNLPYPEGVAAAEILRVGSAERAQDAADDAQATSGQPVINTPAKPVATGMGDIVAGGVVAAAVSFAASGLRVLGDSVSGWFALGGAVFRLPMGFSLALLGAGYLIGIVAGLAMLTGLIISWGIAVPVLTAMGDMPAGQSLAQYATGLWASQVRFIGAGVIGVGAIWTLATLFMPMARGVKASFSALTSAGAARAGQAPRTERDLSAGWISIVTLVLVAVLVVTFQVFLSGAPVSAAAVWKLVAYAVLFAFVFGFLVAAACGYMAGLVGSSTSPISGVGIVAIVLVSLLMLTLGGELLQAQNGVQMAIALSIFSTSAVVAVASISNDNLQDLKTGWLVGATPWRQQVALLIGCVVGAAVISPVLELLYNAYGFADAMPRAGMDPAQALSAPQATLMLAITRGIFTHQLNWTMILIGMAVGVALIVVDEILKRTCRVARIPVLAVGIGIYLPPTVAAPIVAGAVLAWLLERALRRRAAAAGKPYAQFADAANRRGVLIASGLIVGESLVGVLMAGIIGAAGTDAPLAIAGEGFAVTASYLGLAVFVWVAVLFWRRVMRLA</sequence>
<keyword evidence="4 6" id="KW-1133">Transmembrane helix</keyword>
<feature type="transmembrane region" description="Helical" evidence="6">
    <location>
        <begin position="78"/>
        <end position="98"/>
    </location>
</feature>
<organism evidence="7 8">
    <name type="scientific">Achromobacter spanius</name>
    <dbReference type="NCBI Taxonomy" id="217203"/>
    <lineage>
        <taxon>Bacteria</taxon>
        <taxon>Pseudomonadati</taxon>
        <taxon>Pseudomonadota</taxon>
        <taxon>Betaproteobacteria</taxon>
        <taxon>Burkholderiales</taxon>
        <taxon>Alcaligenaceae</taxon>
        <taxon>Achromobacter</taxon>
    </lineage>
</organism>
<comment type="subcellular location">
    <subcellularLocation>
        <location evidence="1">Membrane</location>
        <topology evidence="1">Multi-pass membrane protein</topology>
    </subcellularLocation>
</comment>
<evidence type="ECO:0000256" key="1">
    <source>
        <dbReference type="ARBA" id="ARBA00004141"/>
    </source>
</evidence>
<feature type="transmembrane region" description="Helical" evidence="6">
    <location>
        <begin position="341"/>
        <end position="362"/>
    </location>
</feature>
<dbReference type="InterPro" id="IPR004813">
    <property type="entry name" value="OPT"/>
</dbReference>
<feature type="transmembrane region" description="Helical" evidence="6">
    <location>
        <begin position="244"/>
        <end position="264"/>
    </location>
</feature>
<dbReference type="AlphaFoldDB" id="A0A2S5GV32"/>
<dbReference type="NCBIfam" id="TIGR00733">
    <property type="entry name" value="OPT family oligopeptide transporter"/>
    <property type="match status" value="1"/>
</dbReference>
<keyword evidence="5 6" id="KW-0472">Membrane</keyword>
<dbReference type="GO" id="GO:0035673">
    <property type="term" value="F:oligopeptide transmembrane transporter activity"/>
    <property type="evidence" value="ECO:0007669"/>
    <property type="project" value="InterPro"/>
</dbReference>
<feature type="transmembrane region" description="Helical" evidence="6">
    <location>
        <begin position="663"/>
        <end position="684"/>
    </location>
</feature>
<feature type="transmembrane region" description="Helical" evidence="6">
    <location>
        <begin position="285"/>
        <end position="306"/>
    </location>
</feature>
<feature type="transmembrane region" description="Helical" evidence="6">
    <location>
        <begin position="627"/>
        <end position="651"/>
    </location>
</feature>
<evidence type="ECO:0000256" key="3">
    <source>
        <dbReference type="ARBA" id="ARBA00022692"/>
    </source>
</evidence>
<dbReference type="EMBL" id="PREU01000003">
    <property type="protein sequence ID" value="PPA76713.1"/>
    <property type="molecule type" value="Genomic_DNA"/>
</dbReference>
<feature type="transmembrane region" description="Helical" evidence="6">
    <location>
        <begin position="186"/>
        <end position="206"/>
    </location>
</feature>
<gene>
    <name evidence="7" type="ORF">C4E15_08030</name>
</gene>
<proteinExistence type="predicted"/>
<dbReference type="InterPro" id="IPR004814">
    <property type="entry name" value="Oligopep_transpt"/>
</dbReference>
<dbReference type="InterPro" id="IPR045035">
    <property type="entry name" value="YSL-like"/>
</dbReference>
<reference evidence="7 8" key="1">
    <citation type="submission" date="2018-02" db="EMBL/GenBank/DDBJ databases">
        <title>Draft Genome of Achromobacter spanius stain 6.</title>
        <authorList>
            <person name="Gunasekera T.S."/>
            <person name="Radwan O."/>
            <person name="Ruiz O.N."/>
        </authorList>
    </citation>
    <scope>NUCLEOTIDE SEQUENCE [LARGE SCALE GENOMIC DNA]</scope>
    <source>
        <strain evidence="7 8">6</strain>
    </source>
</reference>
<protein>
    <submittedName>
        <fullName evidence="7">Oligopeptide transporter, OPT family</fullName>
    </submittedName>
</protein>
<feature type="transmembrane region" description="Helical" evidence="6">
    <location>
        <begin position="213"/>
        <end position="238"/>
    </location>
</feature>
<dbReference type="PANTHER" id="PTHR31645:SF0">
    <property type="entry name" value="OLIGOPEPTIDE TRANSPORTER YGL114W-RELATED"/>
    <property type="match status" value="1"/>
</dbReference>
<evidence type="ECO:0000313" key="8">
    <source>
        <dbReference type="Proteomes" id="UP000239990"/>
    </source>
</evidence>
<feature type="transmembrane region" description="Helical" evidence="6">
    <location>
        <begin position="20"/>
        <end position="38"/>
    </location>
</feature>
<keyword evidence="3 6" id="KW-0812">Transmembrane</keyword>
<keyword evidence="2" id="KW-0813">Transport</keyword>
<feature type="transmembrane region" description="Helical" evidence="6">
    <location>
        <begin position="374"/>
        <end position="400"/>
    </location>
</feature>
<feature type="transmembrane region" description="Helical" evidence="6">
    <location>
        <begin position="45"/>
        <end position="63"/>
    </location>
</feature>
<evidence type="ECO:0000256" key="4">
    <source>
        <dbReference type="ARBA" id="ARBA00022989"/>
    </source>
</evidence>
<comment type="caution">
    <text evidence="7">The sequence shown here is derived from an EMBL/GenBank/DDBJ whole genome shotgun (WGS) entry which is preliminary data.</text>
</comment>
<dbReference type="Proteomes" id="UP000239990">
    <property type="component" value="Unassembled WGS sequence"/>
</dbReference>
<feature type="transmembrane region" description="Helical" evidence="6">
    <location>
        <begin position="478"/>
        <end position="500"/>
    </location>
</feature>
<dbReference type="Pfam" id="PF03169">
    <property type="entry name" value="OPT"/>
    <property type="match status" value="1"/>
</dbReference>
<dbReference type="NCBIfam" id="TIGR00728">
    <property type="entry name" value="OPT_sfam"/>
    <property type="match status" value="1"/>
</dbReference>
<dbReference type="RefSeq" id="WP_104143079.1">
    <property type="nucleotide sequence ID" value="NZ_PREU01000003.1"/>
</dbReference>
<feature type="transmembrane region" description="Helical" evidence="6">
    <location>
        <begin position="105"/>
        <end position="126"/>
    </location>
</feature>
<feature type="transmembrane region" description="Helical" evidence="6">
    <location>
        <begin position="578"/>
        <end position="600"/>
    </location>
</feature>
<name>A0A2S5GV32_9BURK</name>
<evidence type="ECO:0000313" key="7">
    <source>
        <dbReference type="EMBL" id="PPA76713.1"/>
    </source>
</evidence>
<dbReference type="PANTHER" id="PTHR31645">
    <property type="entry name" value="OLIGOPEPTIDE TRANSPORTER YGL114W-RELATED"/>
    <property type="match status" value="1"/>
</dbReference>
<feature type="transmembrane region" description="Helical" evidence="6">
    <location>
        <begin position="406"/>
        <end position="426"/>
    </location>
</feature>
<feature type="transmembrane region" description="Helical" evidence="6">
    <location>
        <begin position="540"/>
        <end position="558"/>
    </location>
</feature>
<dbReference type="OrthoDB" id="9809340at2"/>
<dbReference type="GO" id="GO:0016020">
    <property type="term" value="C:membrane"/>
    <property type="evidence" value="ECO:0007669"/>
    <property type="project" value="UniProtKB-SubCell"/>
</dbReference>
<feature type="transmembrane region" description="Helical" evidence="6">
    <location>
        <begin position="438"/>
        <end position="458"/>
    </location>
</feature>
<evidence type="ECO:0000256" key="2">
    <source>
        <dbReference type="ARBA" id="ARBA00022448"/>
    </source>
</evidence>